<dbReference type="STRING" id="1678841.TBC1_111305"/>
<dbReference type="AlphaFoldDB" id="A0A0S7BX29"/>
<dbReference type="Gene3D" id="3.40.30.10">
    <property type="entry name" value="Glutaredoxin"/>
    <property type="match status" value="1"/>
</dbReference>
<keyword evidence="2" id="KW-1185">Reference proteome</keyword>
<dbReference type="Proteomes" id="UP000053091">
    <property type="component" value="Unassembled WGS sequence"/>
</dbReference>
<accession>A0A0S7BX29</accession>
<proteinExistence type="predicted"/>
<dbReference type="SUPFAM" id="SSF52833">
    <property type="entry name" value="Thioredoxin-like"/>
    <property type="match status" value="1"/>
</dbReference>
<organism evidence="1">
    <name type="scientific">Lentimicrobium saccharophilum</name>
    <dbReference type="NCBI Taxonomy" id="1678841"/>
    <lineage>
        <taxon>Bacteria</taxon>
        <taxon>Pseudomonadati</taxon>
        <taxon>Bacteroidota</taxon>
        <taxon>Bacteroidia</taxon>
        <taxon>Bacteroidales</taxon>
        <taxon>Lentimicrobiaceae</taxon>
        <taxon>Lentimicrobium</taxon>
    </lineage>
</organism>
<dbReference type="InterPro" id="IPR036249">
    <property type="entry name" value="Thioredoxin-like_sf"/>
</dbReference>
<protein>
    <submittedName>
        <fullName evidence="1">Thioredoxin-like [2Fe-2S] ferredoxin</fullName>
    </submittedName>
</protein>
<sequence length="89" mass="9834">MDGMVEIKICFGTLCFIMGGSAFEMLGEHLPVEFRNKVRVQGMNCPGYCQKAGFGKPPFVMVNQALIEEANIQKVIAKVREELSHGANQ</sequence>
<dbReference type="EMBL" id="DF968182">
    <property type="protein sequence ID" value="GAP43163.1"/>
    <property type="molecule type" value="Genomic_DNA"/>
</dbReference>
<reference evidence="1" key="1">
    <citation type="journal article" date="2015" name="Genome Announc.">
        <title>Draft Genome Sequence of Bacteroidales Strain TBC1, a Novel Isolate from a Methanogenic Wastewater Treatment System.</title>
        <authorList>
            <person name="Tourlousse D.M."/>
            <person name="Matsuura N."/>
            <person name="Sun L."/>
            <person name="Toyonaga M."/>
            <person name="Kuroda K."/>
            <person name="Ohashi A."/>
            <person name="Cruz R."/>
            <person name="Yamaguchi T."/>
            <person name="Sekiguchi Y."/>
        </authorList>
    </citation>
    <scope>NUCLEOTIDE SEQUENCE [LARGE SCALE GENOMIC DNA]</scope>
    <source>
        <strain evidence="1">TBC1</strain>
    </source>
</reference>
<evidence type="ECO:0000313" key="2">
    <source>
        <dbReference type="Proteomes" id="UP000053091"/>
    </source>
</evidence>
<evidence type="ECO:0000313" key="1">
    <source>
        <dbReference type="EMBL" id="GAP43163.1"/>
    </source>
</evidence>
<gene>
    <name evidence="1" type="ORF">TBC1_111305</name>
</gene>
<name>A0A0S7BX29_9BACT</name>